<evidence type="ECO:0000313" key="1">
    <source>
        <dbReference type="EMBL" id="JAH38439.1"/>
    </source>
</evidence>
<reference evidence="1" key="1">
    <citation type="submission" date="2014-11" db="EMBL/GenBank/DDBJ databases">
        <authorList>
            <person name="Amaro Gonzalez C."/>
        </authorList>
    </citation>
    <scope>NUCLEOTIDE SEQUENCE</scope>
</reference>
<organism evidence="1">
    <name type="scientific">Anguilla anguilla</name>
    <name type="common">European freshwater eel</name>
    <name type="synonym">Muraena anguilla</name>
    <dbReference type="NCBI Taxonomy" id="7936"/>
    <lineage>
        <taxon>Eukaryota</taxon>
        <taxon>Metazoa</taxon>
        <taxon>Chordata</taxon>
        <taxon>Craniata</taxon>
        <taxon>Vertebrata</taxon>
        <taxon>Euteleostomi</taxon>
        <taxon>Actinopterygii</taxon>
        <taxon>Neopterygii</taxon>
        <taxon>Teleostei</taxon>
        <taxon>Anguilliformes</taxon>
        <taxon>Anguillidae</taxon>
        <taxon>Anguilla</taxon>
    </lineage>
</organism>
<protein>
    <submittedName>
        <fullName evidence="1">Uncharacterized protein</fullName>
    </submittedName>
</protein>
<name>A0A0E9SAK7_ANGAN</name>
<dbReference type="EMBL" id="GBXM01070138">
    <property type="protein sequence ID" value="JAH38439.1"/>
    <property type="molecule type" value="Transcribed_RNA"/>
</dbReference>
<proteinExistence type="predicted"/>
<sequence length="39" mass="4314">MHRPQCLCVSPEWPHEQTSPSQCSQSSPGVLKQPLLAIL</sequence>
<reference evidence="1" key="2">
    <citation type="journal article" date="2015" name="Fish Shellfish Immunol.">
        <title>Early steps in the European eel (Anguilla anguilla)-Vibrio vulnificus interaction in the gills: Role of the RtxA13 toxin.</title>
        <authorList>
            <person name="Callol A."/>
            <person name="Pajuelo D."/>
            <person name="Ebbesson L."/>
            <person name="Teles M."/>
            <person name="MacKenzie S."/>
            <person name="Amaro C."/>
        </authorList>
    </citation>
    <scope>NUCLEOTIDE SEQUENCE</scope>
</reference>
<accession>A0A0E9SAK7</accession>
<dbReference type="AlphaFoldDB" id="A0A0E9SAK7"/>